<dbReference type="Gene3D" id="2.120.10.30">
    <property type="entry name" value="TolB, C-terminal domain"/>
    <property type="match status" value="1"/>
</dbReference>
<organism evidence="4">
    <name type="scientific">marine metagenome</name>
    <dbReference type="NCBI Taxonomy" id="408172"/>
    <lineage>
        <taxon>unclassified sequences</taxon>
        <taxon>metagenomes</taxon>
        <taxon>ecological metagenomes</taxon>
    </lineage>
</organism>
<evidence type="ECO:0000256" key="1">
    <source>
        <dbReference type="ARBA" id="ARBA00022729"/>
    </source>
</evidence>
<dbReference type="AlphaFoldDB" id="A0A381Z1E1"/>
<dbReference type="CDD" id="cd14958">
    <property type="entry name" value="NHL_PAL_like"/>
    <property type="match status" value="1"/>
</dbReference>
<dbReference type="SUPFAM" id="SSF101898">
    <property type="entry name" value="NHL repeat"/>
    <property type="match status" value="1"/>
</dbReference>
<sequence length="339" mass="37677">MYNRQAVDEVEEYITNLRRVATMPKGEQVGSGKFLYEFVDDWENLPEGYSWPETAGVITDSEDNVYVFNRGAHPMMVFDSNGSFLDSWGEGIFSRPHGVSLGPDDTIYCSDDGDHTVRQCTLEGKVLMTIGVAGNPSQPFSGLPFNRCTHTATDPESGDIFITDGYGNSRIHKYSPDGRLIESWGGPGVGEGEFNIVHNIATDKDGYLYVCDRENHRVQVFDRHGKFESIWATVHRPCAIYIDDDERVYVAELGYGTPISQAVPNIGPRISVLDKSGKVLERIGHLGYGLGPGQFVAPHGLCLDSKLNMYVAEVARTNMSHYTTPPDVVRSFQKLRKLP</sequence>
<dbReference type="InterPro" id="IPR001258">
    <property type="entry name" value="NHL_repeat"/>
</dbReference>
<dbReference type="PROSITE" id="PS51125">
    <property type="entry name" value="NHL"/>
    <property type="match status" value="1"/>
</dbReference>
<dbReference type="Pfam" id="PF01436">
    <property type="entry name" value="NHL"/>
    <property type="match status" value="1"/>
</dbReference>
<evidence type="ECO:0008006" key="5">
    <source>
        <dbReference type="Google" id="ProtNLM"/>
    </source>
</evidence>
<dbReference type="PANTHER" id="PTHR10680:SF38">
    <property type="entry name" value="BLL1368 PROTEIN"/>
    <property type="match status" value="1"/>
</dbReference>
<proteinExistence type="predicted"/>
<reference evidence="4" key="1">
    <citation type="submission" date="2018-05" db="EMBL/GenBank/DDBJ databases">
        <authorList>
            <person name="Lanie J.A."/>
            <person name="Ng W.-L."/>
            <person name="Kazmierczak K.M."/>
            <person name="Andrzejewski T.M."/>
            <person name="Davidsen T.M."/>
            <person name="Wayne K.J."/>
            <person name="Tettelin H."/>
            <person name="Glass J.I."/>
            <person name="Rusch D."/>
            <person name="Podicherti R."/>
            <person name="Tsui H.-C.T."/>
            <person name="Winkler M.E."/>
        </authorList>
    </citation>
    <scope>NUCLEOTIDE SEQUENCE</scope>
</reference>
<evidence type="ECO:0000256" key="2">
    <source>
        <dbReference type="ARBA" id="ARBA00022737"/>
    </source>
</evidence>
<dbReference type="EMBL" id="UINC01019596">
    <property type="protein sequence ID" value="SVA83065.1"/>
    <property type="molecule type" value="Genomic_DNA"/>
</dbReference>
<keyword evidence="2" id="KW-0677">Repeat</keyword>
<gene>
    <name evidence="4" type="ORF">METZ01_LOCUS135919</name>
</gene>
<evidence type="ECO:0000256" key="3">
    <source>
        <dbReference type="ARBA" id="ARBA00023180"/>
    </source>
</evidence>
<protein>
    <recommendedName>
        <fullName evidence="5">Peptidylamidoglycolate lyase</fullName>
    </recommendedName>
</protein>
<keyword evidence="3" id="KW-0325">Glycoprotein</keyword>
<dbReference type="InterPro" id="IPR011042">
    <property type="entry name" value="6-blade_b-propeller_TolB-like"/>
</dbReference>
<keyword evidence="1" id="KW-0732">Signal</keyword>
<evidence type="ECO:0000313" key="4">
    <source>
        <dbReference type="EMBL" id="SVA83065.1"/>
    </source>
</evidence>
<dbReference type="GO" id="GO:0005576">
    <property type="term" value="C:extracellular region"/>
    <property type="evidence" value="ECO:0007669"/>
    <property type="project" value="TreeGrafter"/>
</dbReference>
<accession>A0A381Z1E1</accession>
<dbReference type="PANTHER" id="PTHR10680">
    <property type="entry name" value="PEPTIDYL-GLYCINE ALPHA-AMIDATING MONOOXYGENASE"/>
    <property type="match status" value="1"/>
</dbReference>
<name>A0A381Z1E1_9ZZZZ</name>